<proteinExistence type="predicted"/>
<keyword evidence="3" id="KW-1185">Reference proteome</keyword>
<dbReference type="AlphaFoldDB" id="A0A9P7YUH8"/>
<dbReference type="OrthoDB" id="5076444at2759"/>
<dbReference type="Proteomes" id="UP000887226">
    <property type="component" value="Unassembled WGS sequence"/>
</dbReference>
<feature type="region of interest" description="Disordered" evidence="1">
    <location>
        <begin position="24"/>
        <end position="54"/>
    </location>
</feature>
<organism evidence="2 3">
    <name type="scientific">Calycina marina</name>
    <dbReference type="NCBI Taxonomy" id="1763456"/>
    <lineage>
        <taxon>Eukaryota</taxon>
        <taxon>Fungi</taxon>
        <taxon>Dikarya</taxon>
        <taxon>Ascomycota</taxon>
        <taxon>Pezizomycotina</taxon>
        <taxon>Leotiomycetes</taxon>
        <taxon>Helotiales</taxon>
        <taxon>Pezizellaceae</taxon>
        <taxon>Calycina</taxon>
    </lineage>
</organism>
<dbReference type="EMBL" id="MU254706">
    <property type="protein sequence ID" value="KAG9239932.1"/>
    <property type="molecule type" value="Genomic_DNA"/>
</dbReference>
<protein>
    <submittedName>
        <fullName evidence="2">Uncharacterized protein</fullName>
    </submittedName>
</protein>
<evidence type="ECO:0000256" key="1">
    <source>
        <dbReference type="SAM" id="MobiDB-lite"/>
    </source>
</evidence>
<name>A0A9P7YUH8_9HELO</name>
<gene>
    <name evidence="2" type="ORF">BJ878DRAFT_337241</name>
</gene>
<accession>A0A9P7YUH8</accession>
<evidence type="ECO:0000313" key="2">
    <source>
        <dbReference type="EMBL" id="KAG9239932.1"/>
    </source>
</evidence>
<sequence length="110" mass="11741">MMTSQHSGISASFTAASSLAPDSSVISDNGDSDVGYTPISPSSTSQFEKKKRTSKIWTTRLSEGIKSSVTRKVKLYGVASIAKGSLPNILKMVAQHTSTSTLNLTLRLVY</sequence>
<comment type="caution">
    <text evidence="2">The sequence shown here is derived from an EMBL/GenBank/DDBJ whole genome shotgun (WGS) entry which is preliminary data.</text>
</comment>
<reference evidence="2" key="1">
    <citation type="journal article" date="2021" name="IMA Fungus">
        <title>Genomic characterization of three marine fungi, including Emericellopsis atlantica sp. nov. with signatures of a generalist lifestyle and marine biomass degradation.</title>
        <authorList>
            <person name="Hagestad O.C."/>
            <person name="Hou L."/>
            <person name="Andersen J.H."/>
            <person name="Hansen E.H."/>
            <person name="Altermark B."/>
            <person name="Li C."/>
            <person name="Kuhnert E."/>
            <person name="Cox R.J."/>
            <person name="Crous P.W."/>
            <person name="Spatafora J.W."/>
            <person name="Lail K."/>
            <person name="Amirebrahimi M."/>
            <person name="Lipzen A."/>
            <person name="Pangilinan J."/>
            <person name="Andreopoulos W."/>
            <person name="Hayes R.D."/>
            <person name="Ng V."/>
            <person name="Grigoriev I.V."/>
            <person name="Jackson S.A."/>
            <person name="Sutton T.D.S."/>
            <person name="Dobson A.D.W."/>
            <person name="Rama T."/>
        </authorList>
    </citation>
    <scope>NUCLEOTIDE SEQUENCE</scope>
    <source>
        <strain evidence="2">TRa3180A</strain>
    </source>
</reference>
<evidence type="ECO:0000313" key="3">
    <source>
        <dbReference type="Proteomes" id="UP000887226"/>
    </source>
</evidence>